<dbReference type="Pfam" id="PF01135">
    <property type="entry name" value="PCMT"/>
    <property type="match status" value="1"/>
</dbReference>
<evidence type="ECO:0000256" key="4">
    <source>
        <dbReference type="ARBA" id="ARBA00022691"/>
    </source>
</evidence>
<keyword evidence="3 5" id="KW-0808">Transferase</keyword>
<name>A0ABX8J3H1_9BACT</name>
<sequence length="221" mass="23979">MTSDAKREVEARKERMLSLHLVGRGIRDAAVLRAMREVPREAFLPPGLELFAYEDGPLPIQNGQTISQPYIVAYMIEALELQGTEKVLEIGTGSGYAAAVLSLCAAEVFTVERLPSLAHPAAERLRELGYGNVTVHVGDGTLGWQEHAPYDAIVVTAGAPGVPEELELQLAPGGRLVIPVGPTPHLQDLVRVRREQNGDLHHETLCGVRFVPLIGAQGWED</sequence>
<dbReference type="EMBL" id="CP076723">
    <property type="protein sequence ID" value="QWV92541.1"/>
    <property type="molecule type" value="Genomic_DNA"/>
</dbReference>
<evidence type="ECO:0000256" key="3">
    <source>
        <dbReference type="ARBA" id="ARBA00022679"/>
    </source>
</evidence>
<keyword evidence="7" id="KW-1185">Reference proteome</keyword>
<dbReference type="CDD" id="cd02440">
    <property type="entry name" value="AdoMet_MTases"/>
    <property type="match status" value="1"/>
</dbReference>
<keyword evidence="4 5" id="KW-0949">S-adenosyl-L-methionine</keyword>
<dbReference type="PANTHER" id="PTHR11579:SF0">
    <property type="entry name" value="PROTEIN-L-ISOASPARTATE(D-ASPARTATE) O-METHYLTRANSFERASE"/>
    <property type="match status" value="1"/>
</dbReference>
<keyword evidence="1 5" id="KW-0963">Cytoplasm</keyword>
<evidence type="ECO:0000313" key="7">
    <source>
        <dbReference type="Proteomes" id="UP000683557"/>
    </source>
</evidence>
<dbReference type="NCBIfam" id="TIGR00080">
    <property type="entry name" value="pimt"/>
    <property type="match status" value="1"/>
</dbReference>
<dbReference type="HAMAP" id="MF_00090">
    <property type="entry name" value="PIMT"/>
    <property type="match status" value="1"/>
</dbReference>
<dbReference type="Proteomes" id="UP000683557">
    <property type="component" value="Chromosome"/>
</dbReference>
<comment type="catalytic activity">
    <reaction evidence="5">
        <text>[protein]-L-isoaspartate + S-adenosyl-L-methionine = [protein]-L-isoaspartate alpha-methyl ester + S-adenosyl-L-homocysteine</text>
        <dbReference type="Rhea" id="RHEA:12705"/>
        <dbReference type="Rhea" id="RHEA-COMP:12143"/>
        <dbReference type="Rhea" id="RHEA-COMP:12144"/>
        <dbReference type="ChEBI" id="CHEBI:57856"/>
        <dbReference type="ChEBI" id="CHEBI:59789"/>
        <dbReference type="ChEBI" id="CHEBI:90596"/>
        <dbReference type="ChEBI" id="CHEBI:90598"/>
        <dbReference type="EC" id="2.1.1.77"/>
    </reaction>
</comment>
<comment type="function">
    <text evidence="5">Catalyzes the methyl esterification of L-isoaspartyl residues in peptides and proteins that result from spontaneous decomposition of normal L-aspartyl and L-asparaginyl residues. It plays a role in the repair and/or degradation of damaged proteins.</text>
</comment>
<comment type="subcellular location">
    <subcellularLocation>
        <location evidence="5">Cytoplasm</location>
    </subcellularLocation>
</comment>
<evidence type="ECO:0000256" key="1">
    <source>
        <dbReference type="ARBA" id="ARBA00022490"/>
    </source>
</evidence>
<dbReference type="GO" id="GO:0004719">
    <property type="term" value="F:protein-L-isoaspartate (D-aspartate) O-methyltransferase activity"/>
    <property type="evidence" value="ECO:0007669"/>
    <property type="project" value="UniProtKB-EC"/>
</dbReference>
<dbReference type="RefSeq" id="WP_216799343.1">
    <property type="nucleotide sequence ID" value="NZ_CP076723.1"/>
</dbReference>
<evidence type="ECO:0000313" key="6">
    <source>
        <dbReference type="EMBL" id="QWV92541.1"/>
    </source>
</evidence>
<feature type="active site" evidence="5">
    <location>
        <position position="67"/>
    </location>
</feature>
<dbReference type="NCBIfam" id="NF001453">
    <property type="entry name" value="PRK00312.1"/>
    <property type="match status" value="1"/>
</dbReference>
<protein>
    <recommendedName>
        <fullName evidence="5">Protein-L-isoaspartate O-methyltransferase</fullName>
        <ecNumber evidence="5">2.1.1.77</ecNumber>
    </recommendedName>
    <alternativeName>
        <fullName evidence="5">L-isoaspartyl protein carboxyl methyltransferase</fullName>
    </alternativeName>
    <alternativeName>
        <fullName evidence="5">Protein L-isoaspartyl methyltransferase</fullName>
    </alternativeName>
    <alternativeName>
        <fullName evidence="5">Protein-beta-aspartate methyltransferase</fullName>
        <shortName evidence="5">PIMT</shortName>
    </alternativeName>
</protein>
<evidence type="ECO:0000256" key="5">
    <source>
        <dbReference type="HAMAP-Rule" id="MF_00090"/>
    </source>
</evidence>
<keyword evidence="2 5" id="KW-0489">Methyltransferase</keyword>
<accession>A0ABX8J3H1</accession>
<dbReference type="PANTHER" id="PTHR11579">
    <property type="entry name" value="PROTEIN-L-ISOASPARTATE O-METHYLTRANSFERASE"/>
    <property type="match status" value="1"/>
</dbReference>
<dbReference type="GO" id="GO:0032259">
    <property type="term" value="P:methylation"/>
    <property type="evidence" value="ECO:0007669"/>
    <property type="project" value="UniProtKB-KW"/>
</dbReference>
<proteinExistence type="inferred from homology"/>
<dbReference type="InterPro" id="IPR000682">
    <property type="entry name" value="PCMT"/>
</dbReference>
<organism evidence="6 7">
    <name type="scientific">Geomonas oryzisoli</name>
    <dbReference type="NCBI Taxonomy" id="2847992"/>
    <lineage>
        <taxon>Bacteria</taxon>
        <taxon>Pseudomonadati</taxon>
        <taxon>Thermodesulfobacteriota</taxon>
        <taxon>Desulfuromonadia</taxon>
        <taxon>Geobacterales</taxon>
        <taxon>Geobacteraceae</taxon>
        <taxon>Geomonas</taxon>
    </lineage>
</organism>
<dbReference type="PROSITE" id="PS01279">
    <property type="entry name" value="PCMT"/>
    <property type="match status" value="1"/>
</dbReference>
<comment type="similarity">
    <text evidence="5">Belongs to the methyltransferase superfamily. L-isoaspartyl/D-aspartyl protein methyltransferase family.</text>
</comment>
<reference evidence="6 7" key="1">
    <citation type="submission" date="2021-06" db="EMBL/GenBank/DDBJ databases">
        <title>Gemonas diversity in paddy soil.</title>
        <authorList>
            <person name="Liu G."/>
        </authorList>
    </citation>
    <scope>NUCLEOTIDE SEQUENCE [LARGE SCALE GENOMIC DNA]</scope>
    <source>
        <strain evidence="6 7">RG10</strain>
    </source>
</reference>
<evidence type="ECO:0000256" key="2">
    <source>
        <dbReference type="ARBA" id="ARBA00022603"/>
    </source>
</evidence>
<dbReference type="EC" id="2.1.1.77" evidence="5"/>
<gene>
    <name evidence="5" type="primary">pcm</name>
    <name evidence="6" type="ORF">KP004_15265</name>
</gene>